<dbReference type="GeneID" id="120274030"/>
<dbReference type="InterPro" id="IPR001666">
    <property type="entry name" value="PI_transfer"/>
</dbReference>
<dbReference type="PRINTS" id="PR00391">
    <property type="entry name" value="PITRANSFER"/>
</dbReference>
<dbReference type="PANTHER" id="PTHR10658:SF11">
    <property type="entry name" value="VIBRATOR, ISOFORM B"/>
    <property type="match status" value="1"/>
</dbReference>
<protein>
    <submittedName>
        <fullName evidence="3">Phosphatidylinositol transfer protein alpha isoform-like</fullName>
    </submittedName>
</protein>
<dbReference type="Gene3D" id="3.30.530.20">
    <property type="match status" value="1"/>
</dbReference>
<dbReference type="Pfam" id="PF02121">
    <property type="entry name" value="IP_trans"/>
    <property type="match status" value="1"/>
</dbReference>
<proteinExistence type="predicted"/>
<dbReference type="GO" id="GO:0071944">
    <property type="term" value="C:cell periphery"/>
    <property type="evidence" value="ECO:0007669"/>
    <property type="project" value="UniProtKB-ARBA"/>
</dbReference>
<organism evidence="2 3">
    <name type="scientific">Dioscorea cayennensis subsp. rotundata</name>
    <name type="common">White Guinea yam</name>
    <name type="synonym">Dioscorea rotundata</name>
    <dbReference type="NCBI Taxonomy" id="55577"/>
    <lineage>
        <taxon>Eukaryota</taxon>
        <taxon>Viridiplantae</taxon>
        <taxon>Streptophyta</taxon>
        <taxon>Embryophyta</taxon>
        <taxon>Tracheophyta</taxon>
        <taxon>Spermatophyta</taxon>
        <taxon>Magnoliopsida</taxon>
        <taxon>Liliopsida</taxon>
        <taxon>Dioscoreales</taxon>
        <taxon>Dioscoreaceae</taxon>
        <taxon>Dioscorea</taxon>
    </lineage>
</organism>
<dbReference type="GO" id="GO:0005737">
    <property type="term" value="C:cytoplasm"/>
    <property type="evidence" value="ECO:0007669"/>
    <property type="project" value="UniProtKB-ARBA"/>
</dbReference>
<dbReference type="InterPro" id="IPR055261">
    <property type="entry name" value="PI_transfer_N"/>
</dbReference>
<evidence type="ECO:0000313" key="2">
    <source>
        <dbReference type="Proteomes" id="UP001515500"/>
    </source>
</evidence>
<dbReference type="PANTHER" id="PTHR10658">
    <property type="entry name" value="PHOSPHATIDYLINOSITOL TRANSFER PROTEIN"/>
    <property type="match status" value="1"/>
</dbReference>
<dbReference type="AlphaFoldDB" id="A0AB40CA02"/>
<evidence type="ECO:0000259" key="1">
    <source>
        <dbReference type="Pfam" id="PF02121"/>
    </source>
</evidence>
<feature type="domain" description="Phosphatidylinositol transfer protein N-terminal" evidence="1">
    <location>
        <begin position="3"/>
        <end position="246"/>
    </location>
</feature>
<name>A0AB40CA02_DIOCR</name>
<dbReference type="Proteomes" id="UP001515500">
    <property type="component" value="Chromosome 12"/>
</dbReference>
<reference evidence="3" key="1">
    <citation type="submission" date="2025-08" db="UniProtKB">
        <authorList>
            <consortium name="RefSeq"/>
        </authorList>
    </citation>
    <scope>IDENTIFICATION</scope>
</reference>
<dbReference type="GO" id="GO:0008526">
    <property type="term" value="F:phosphatidylinositol transfer activity"/>
    <property type="evidence" value="ECO:0007669"/>
    <property type="project" value="UniProtKB-ARBA"/>
</dbReference>
<dbReference type="InterPro" id="IPR023393">
    <property type="entry name" value="START-like_dom_sf"/>
</dbReference>
<sequence length="258" mass="29751">MVMIRELRIVMPMSLEEYEVGMIYTIMKMEQENLTSREGVEVLENLCFEDDMLGNGQYTSKIYHLQSKLPTWLKTFAPKSSLKIQEESWNAYPKSKTVIKSSCFNQCLLTVETINKPDNGCSENVFGLSDELIAVRKLEVLDINSVEKDYWSKIISMKKIDFSAFESKRTGRGPLLKGWQNTCKPVMTAYKLVTVDAPIWGFGNRLEETIQAAQRALLLESHRLCFMQIDKWFGMTMHQISDTEKDDDLQAVFTAQKR</sequence>
<dbReference type="SUPFAM" id="SSF55961">
    <property type="entry name" value="Bet v1-like"/>
    <property type="match status" value="1"/>
</dbReference>
<keyword evidence="2" id="KW-1185">Reference proteome</keyword>
<dbReference type="FunFam" id="3.30.530.20:FF:000028">
    <property type="entry name" value="Phosphatidylinositol transfer protein 5"/>
    <property type="match status" value="1"/>
</dbReference>
<accession>A0AB40CA02</accession>
<gene>
    <name evidence="3" type="primary">LOC120274030</name>
</gene>
<dbReference type="RefSeq" id="XP_039136710.1">
    <property type="nucleotide sequence ID" value="XM_039280776.1"/>
</dbReference>
<evidence type="ECO:0000313" key="3">
    <source>
        <dbReference type="RefSeq" id="XP_039136710.1"/>
    </source>
</evidence>